<gene>
    <name evidence="7" type="ORF">B0T20DRAFT_98208</name>
</gene>
<comment type="caution">
    <text evidence="7">The sequence shown here is derived from an EMBL/GenBank/DDBJ whole genome shotgun (WGS) entry which is preliminary data.</text>
</comment>
<feature type="region of interest" description="Disordered" evidence="5">
    <location>
        <begin position="273"/>
        <end position="516"/>
    </location>
</feature>
<feature type="compositionally biased region" description="Low complexity" evidence="5">
    <location>
        <begin position="231"/>
        <end position="252"/>
    </location>
</feature>
<reference evidence="7" key="2">
    <citation type="submission" date="2023-07" db="EMBL/GenBank/DDBJ databases">
        <authorList>
            <consortium name="Lawrence Berkeley National Laboratory"/>
            <person name="Haridas S."/>
            <person name="Hensen N."/>
            <person name="Bonometti L."/>
            <person name="Westerberg I."/>
            <person name="Brannstrom I.O."/>
            <person name="Guillou S."/>
            <person name="Cros-Aarteil S."/>
            <person name="Calhoun S."/>
            <person name="Kuo A."/>
            <person name="Mondo S."/>
            <person name="Pangilinan J."/>
            <person name="Riley R."/>
            <person name="LaButti K."/>
            <person name="Andreopoulos B."/>
            <person name="Lipzen A."/>
            <person name="Chen C."/>
            <person name="Yanf M."/>
            <person name="Daum C."/>
            <person name="Ng V."/>
            <person name="Clum A."/>
            <person name="Steindorff A."/>
            <person name="Ohm R."/>
            <person name="Martin F."/>
            <person name="Silar P."/>
            <person name="Natvig D."/>
            <person name="Lalanne C."/>
            <person name="Gautier V."/>
            <person name="Ament-velasquez S.L."/>
            <person name="Kruys A."/>
            <person name="Hutchinson M.I."/>
            <person name="Powell A.J."/>
            <person name="Barry K."/>
            <person name="Miller A.N."/>
            <person name="Grigoriev I.V."/>
            <person name="Debuchy R."/>
            <person name="Gladieux P."/>
            <person name="Thoren M.H."/>
            <person name="Johannesson H."/>
        </authorList>
    </citation>
    <scope>NUCLEOTIDE SEQUENCE</scope>
    <source>
        <strain evidence="7">FGSC 1904</strain>
    </source>
</reference>
<dbReference type="CDD" id="cd23954">
    <property type="entry name" value="AMO1_CTD"/>
    <property type="match status" value="1"/>
</dbReference>
<organism evidence="7 8">
    <name type="scientific">Sordaria brevicollis</name>
    <dbReference type="NCBI Taxonomy" id="83679"/>
    <lineage>
        <taxon>Eukaryota</taxon>
        <taxon>Fungi</taxon>
        <taxon>Dikarya</taxon>
        <taxon>Ascomycota</taxon>
        <taxon>Pezizomycotina</taxon>
        <taxon>Sordariomycetes</taxon>
        <taxon>Sordariomycetidae</taxon>
        <taxon>Sordariales</taxon>
        <taxon>Sordariaceae</taxon>
        <taxon>Sordaria</taxon>
    </lineage>
</organism>
<dbReference type="GO" id="GO:0008270">
    <property type="term" value="F:zinc ion binding"/>
    <property type="evidence" value="ECO:0007669"/>
    <property type="project" value="UniProtKB-KW"/>
</dbReference>
<dbReference type="PROSITE" id="PS50103">
    <property type="entry name" value="ZF_C3H1"/>
    <property type="match status" value="1"/>
</dbReference>
<sequence length="618" mass="62468">MTICKFYQQGTCRYGNTCRFEHPPKGPSGFQSGNRFGALAGGGGGFNSNQNSGFSNTRSGEVPYSLDADAIRKDLTEELPTWILSAYAPGKQPPEQLFGGPGREQSFEELRLYYMNGVAAGNPQQAMNDIEQLYQNAQAQIQNALSNIPAAIQFIVEAGNKHPNRFDICEQGTLPGGTTGEFGRDRPTTNAFGSSTGAFGAPAANNNPFGAPAQPAGAFGQPSALGAKPNPFGAPAFGQPAQPAAASPFGQPSALGASTSAFGAPSALGAKPNPFGAPATGGGAFGQPAAAPAFGQPTQPTSAFGQPAQLGAKPNPFGAPAAPATGAFGQPSTLGAKPNPFGAPAAPAAGAFGTSTTASPFGQSTQQAANPFGQSTTSNAFGQSTTTPAANPFGAPAQQATSSPFGASTGAATTNPFGAPAAAAPAATSSPFGVSTTTPAANPFGASTTQQPPANPFGASTTATPAANPFGQPAAAAAAPTQPAASAGAGAAAGTSPYAPNSSRQHPPISSYTTRGMDNRLATFKGKPVTYQSIPKPGAPDTAPPEKEVPVIRNFDGSFQVIWFPDGAPKYTADTEAPEQEYTPDVLAVWQKFMETGRFEGGVMPEVAPKREFCSWDF</sequence>
<keyword evidence="2 4" id="KW-0863">Zinc-finger</keyword>
<dbReference type="GO" id="GO:0005634">
    <property type="term" value="C:nucleus"/>
    <property type="evidence" value="ECO:0007669"/>
    <property type="project" value="TreeGrafter"/>
</dbReference>
<dbReference type="Proteomes" id="UP001281003">
    <property type="component" value="Unassembled WGS sequence"/>
</dbReference>
<protein>
    <recommendedName>
        <fullName evidence="6">C3H1-type domain-containing protein</fullName>
    </recommendedName>
</protein>
<feature type="compositionally biased region" description="Low complexity" evidence="5">
    <location>
        <begin position="340"/>
        <end position="360"/>
    </location>
</feature>
<feature type="compositionally biased region" description="Low complexity" evidence="5">
    <location>
        <begin position="465"/>
        <end position="500"/>
    </location>
</feature>
<dbReference type="InterPro" id="IPR000571">
    <property type="entry name" value="Znf_CCCH"/>
</dbReference>
<evidence type="ECO:0000256" key="1">
    <source>
        <dbReference type="ARBA" id="ARBA00022723"/>
    </source>
</evidence>
<evidence type="ECO:0000259" key="6">
    <source>
        <dbReference type="PROSITE" id="PS50103"/>
    </source>
</evidence>
<keyword evidence="8" id="KW-1185">Reference proteome</keyword>
<keyword evidence="3 4" id="KW-0862">Zinc</keyword>
<evidence type="ECO:0000256" key="3">
    <source>
        <dbReference type="ARBA" id="ARBA00022833"/>
    </source>
</evidence>
<evidence type="ECO:0000256" key="4">
    <source>
        <dbReference type="PROSITE-ProRule" id="PRU00723"/>
    </source>
</evidence>
<keyword evidence="1 4" id="KW-0479">Metal-binding</keyword>
<feature type="compositionally biased region" description="Polar residues" evidence="5">
    <location>
        <begin position="501"/>
        <end position="516"/>
    </location>
</feature>
<proteinExistence type="predicted"/>
<feature type="compositionally biased region" description="Low complexity" evidence="5">
    <location>
        <begin position="286"/>
        <end position="301"/>
    </location>
</feature>
<evidence type="ECO:0000256" key="2">
    <source>
        <dbReference type="ARBA" id="ARBA00022771"/>
    </source>
</evidence>
<feature type="compositionally biased region" description="Low complexity" evidence="5">
    <location>
        <begin position="311"/>
        <end position="329"/>
    </location>
</feature>
<dbReference type="PANTHER" id="PTHR21099">
    <property type="entry name" value="RAD201"/>
    <property type="match status" value="1"/>
</dbReference>
<feature type="compositionally biased region" description="Polar residues" evidence="5">
    <location>
        <begin position="433"/>
        <end position="464"/>
    </location>
</feature>
<evidence type="ECO:0000256" key="5">
    <source>
        <dbReference type="SAM" id="MobiDB-lite"/>
    </source>
</evidence>
<evidence type="ECO:0000313" key="7">
    <source>
        <dbReference type="EMBL" id="KAK3388568.1"/>
    </source>
</evidence>
<dbReference type="SMART" id="SM00356">
    <property type="entry name" value="ZnF_C3H1"/>
    <property type="match status" value="1"/>
</dbReference>
<evidence type="ECO:0000313" key="8">
    <source>
        <dbReference type="Proteomes" id="UP001281003"/>
    </source>
</evidence>
<feature type="compositionally biased region" description="Low complexity" evidence="5">
    <location>
        <begin position="409"/>
        <end position="432"/>
    </location>
</feature>
<dbReference type="InterPro" id="IPR041367">
    <property type="entry name" value="Znf-CCCH_4"/>
</dbReference>
<accession>A0AAE0U2H0</accession>
<dbReference type="AlphaFoldDB" id="A0AAE0U2H0"/>
<dbReference type="Pfam" id="PF18044">
    <property type="entry name" value="zf-CCCH_4"/>
    <property type="match status" value="1"/>
</dbReference>
<name>A0AAE0U2H0_SORBR</name>
<reference evidence="7" key="1">
    <citation type="journal article" date="2023" name="Mol. Phylogenet. Evol.">
        <title>Genome-scale phylogeny and comparative genomics of the fungal order Sordariales.</title>
        <authorList>
            <person name="Hensen N."/>
            <person name="Bonometti L."/>
            <person name="Westerberg I."/>
            <person name="Brannstrom I.O."/>
            <person name="Guillou S."/>
            <person name="Cros-Aarteil S."/>
            <person name="Calhoun S."/>
            <person name="Haridas S."/>
            <person name="Kuo A."/>
            <person name="Mondo S."/>
            <person name="Pangilinan J."/>
            <person name="Riley R."/>
            <person name="LaButti K."/>
            <person name="Andreopoulos B."/>
            <person name="Lipzen A."/>
            <person name="Chen C."/>
            <person name="Yan M."/>
            <person name="Daum C."/>
            <person name="Ng V."/>
            <person name="Clum A."/>
            <person name="Steindorff A."/>
            <person name="Ohm R.A."/>
            <person name="Martin F."/>
            <person name="Silar P."/>
            <person name="Natvig D.O."/>
            <person name="Lalanne C."/>
            <person name="Gautier V."/>
            <person name="Ament-Velasquez S.L."/>
            <person name="Kruys A."/>
            <person name="Hutchinson M.I."/>
            <person name="Powell A.J."/>
            <person name="Barry K."/>
            <person name="Miller A.N."/>
            <person name="Grigoriev I.V."/>
            <person name="Debuchy R."/>
            <person name="Gladieux P."/>
            <person name="Hiltunen Thoren M."/>
            <person name="Johannesson H."/>
        </authorList>
    </citation>
    <scope>NUCLEOTIDE SEQUENCE</scope>
    <source>
        <strain evidence="7">FGSC 1904</strain>
    </source>
</reference>
<dbReference type="PANTHER" id="PTHR21099:SF2">
    <property type="entry name" value="SI:CH211-113E8.11"/>
    <property type="match status" value="1"/>
</dbReference>
<feature type="region of interest" description="Disordered" evidence="5">
    <location>
        <begin position="216"/>
        <end position="252"/>
    </location>
</feature>
<feature type="zinc finger region" description="C3H1-type" evidence="4">
    <location>
        <begin position="1"/>
        <end position="25"/>
    </location>
</feature>
<dbReference type="EMBL" id="JAUTDP010000015">
    <property type="protein sequence ID" value="KAK3388568.1"/>
    <property type="molecule type" value="Genomic_DNA"/>
</dbReference>
<feature type="compositionally biased region" description="Polar residues" evidence="5">
    <location>
        <begin position="361"/>
        <end position="389"/>
    </location>
</feature>
<dbReference type="SUPFAM" id="SSF90229">
    <property type="entry name" value="CCCH zinc finger"/>
    <property type="match status" value="1"/>
</dbReference>
<feature type="domain" description="C3H1-type" evidence="6">
    <location>
        <begin position="1"/>
        <end position="25"/>
    </location>
</feature>
<dbReference type="Gene3D" id="4.10.1000.10">
    <property type="entry name" value="Zinc finger, CCCH-type"/>
    <property type="match status" value="1"/>
</dbReference>
<dbReference type="InterPro" id="IPR036855">
    <property type="entry name" value="Znf_CCCH_sf"/>
</dbReference>